<dbReference type="EMBL" id="CP045571">
    <property type="protein sequence ID" value="QFX96659.1"/>
    <property type="molecule type" value="Genomic_DNA"/>
</dbReference>
<evidence type="ECO:0000313" key="2">
    <source>
        <dbReference type="EMBL" id="QFX96659.1"/>
    </source>
</evidence>
<dbReference type="AlphaFoldDB" id="A0A5P9XSS4"/>
<evidence type="ECO:0000259" key="1">
    <source>
        <dbReference type="Pfam" id="PF04917"/>
    </source>
</evidence>
<feature type="domain" description="Bacterial shufflon protein N-terminal" evidence="1">
    <location>
        <begin position="35"/>
        <end position="320"/>
    </location>
</feature>
<dbReference type="GeneID" id="60696733"/>
<dbReference type="InterPro" id="IPR007001">
    <property type="entry name" value="Shufflon_N"/>
</dbReference>
<gene>
    <name evidence="2" type="ORF">GCD22_02469</name>
</gene>
<dbReference type="RefSeq" id="WP_051690420.1">
    <property type="nucleotide sequence ID" value="NZ_CP045571.1"/>
</dbReference>
<dbReference type="Pfam" id="PF04917">
    <property type="entry name" value="Shufflon_N"/>
    <property type="match status" value="1"/>
</dbReference>
<reference evidence="2 3" key="1">
    <citation type="submission" date="2019-10" db="EMBL/GenBank/DDBJ databases">
        <authorList>
            <person name="Wang R."/>
        </authorList>
    </citation>
    <scope>NUCLEOTIDE SEQUENCE [LARGE SCALE GENOMIC DNA]</scope>
    <source>
        <strain evidence="2 3">ATCC 19377</strain>
    </source>
</reference>
<proteinExistence type="predicted"/>
<evidence type="ECO:0000313" key="3">
    <source>
        <dbReference type="Proteomes" id="UP000363590"/>
    </source>
</evidence>
<dbReference type="Proteomes" id="UP000363590">
    <property type="component" value="Chromosome"/>
</dbReference>
<organism evidence="2 3">
    <name type="scientific">Acidithiobacillus thiooxidans ATCC 19377</name>
    <dbReference type="NCBI Taxonomy" id="637390"/>
    <lineage>
        <taxon>Bacteria</taxon>
        <taxon>Pseudomonadati</taxon>
        <taxon>Pseudomonadota</taxon>
        <taxon>Acidithiobacillia</taxon>
        <taxon>Acidithiobacillales</taxon>
        <taxon>Acidithiobacillaceae</taxon>
        <taxon>Acidithiobacillus</taxon>
    </lineage>
</organism>
<sequence>MNPITVLFAVIISALAVPAVYMVMSSQQQQELSTAAAIQMARVEKAAEAYITANAGAIESVATGSSPAVITVPMLESTGYLPNGFTSVNPFGQTWEVQVLQPTSGNLQALVVSYGGNTVKAKVAGQVAQIAGASGGVIGGGSGEYAVPGCTGGEACGSYNGWSVTTSGYQNIQPGHFAALLAYSNGQLQSDYLYRVAVPGQPQLNTMQTNLNMGTNSVNNADEVNAQSETLAAGDPNGQYGALQIGNNYYYGDSSNAAVRTPGGFYVQNQNGSEPASIDEVDNVNASGNITTPATVQGGYVNSTGDVNAQSALTVDGGNAWWANNAGNSSQAGSASVGGVVNANGGVGSGNYFSTYDGAWWSNSSGDSSQSGNLYAGGQIHAGYDAWLGTANGTANQGWGCSDYGEIAASGSGNGQALMCNGSSWQAMGSMTGYNQVGFETIPGNGSSNFGIWEFCSITGHQGQGADELVPVGGPYVVGNHYAWDWSGGGSGTNNTPVTCWNNN</sequence>
<dbReference type="KEGG" id="atx:GCD22_02469"/>
<accession>A0A5P9XSS4</accession>
<name>A0A5P9XSS4_ACITH</name>
<protein>
    <recommendedName>
        <fullName evidence="1">Bacterial shufflon protein N-terminal domain-containing protein</fullName>
    </recommendedName>
</protein>